<dbReference type="GO" id="GO:0052873">
    <property type="term" value="F:FMN reductase (NADPH) activity"/>
    <property type="evidence" value="ECO:0007669"/>
    <property type="project" value="UniProtKB-EC"/>
</dbReference>
<keyword evidence="4 6" id="KW-0560">Oxidoreductase</keyword>
<dbReference type="Gene3D" id="3.40.50.360">
    <property type="match status" value="1"/>
</dbReference>
<sequence length="184" mass="19837">MTQLKLVGFSGSYGRPSKTSALVEYIADLACDRYNLTRSVFDLTDVGDTLGLAKSQNDLDADAAAVLKAVVESDLLVIGSPTYKGSYPGMFKHFIDLIDPEQLRGKPVLIAATGGGERHALMVEHQLRPLFGFFMAHTIPTAIYASNRDFSGHEIVSSALLERIGFAIDELAAFVSRKSGPIGD</sequence>
<accession>A0A7W6S5L8</accession>
<evidence type="ECO:0000313" key="6">
    <source>
        <dbReference type="EMBL" id="MBB4347602.1"/>
    </source>
</evidence>
<proteinExistence type="inferred from homology"/>
<evidence type="ECO:0000313" key="11">
    <source>
        <dbReference type="Proteomes" id="UP000576087"/>
    </source>
</evidence>
<dbReference type="Proteomes" id="UP000524535">
    <property type="component" value="Unassembled WGS sequence"/>
</dbReference>
<dbReference type="NCBIfam" id="TIGR03566">
    <property type="entry name" value="FMN_reduc_MsuE"/>
    <property type="match status" value="1"/>
</dbReference>
<dbReference type="Proteomes" id="UP000576087">
    <property type="component" value="Unassembled WGS sequence"/>
</dbReference>
<feature type="domain" description="NADPH-dependent FMN reductase-like" evidence="5">
    <location>
        <begin position="5"/>
        <end position="147"/>
    </location>
</feature>
<comment type="similarity">
    <text evidence="1">Belongs to the SsuE family.</text>
</comment>
<dbReference type="EMBL" id="JACIGW010000001">
    <property type="protein sequence ID" value="MBB4347602.1"/>
    <property type="molecule type" value="Genomic_DNA"/>
</dbReference>
<keyword evidence="3" id="KW-0288">FMN</keyword>
<dbReference type="InterPro" id="IPR051814">
    <property type="entry name" value="NAD(P)H-dep_FMN_reductase"/>
</dbReference>
<evidence type="ECO:0000256" key="4">
    <source>
        <dbReference type="ARBA" id="ARBA00023002"/>
    </source>
</evidence>
<dbReference type="EMBL" id="JACIHM010000001">
    <property type="protein sequence ID" value="MBB4444690.1"/>
    <property type="molecule type" value="Genomic_DNA"/>
</dbReference>
<dbReference type="AlphaFoldDB" id="A0A7W6S5L8"/>
<evidence type="ECO:0000256" key="2">
    <source>
        <dbReference type="ARBA" id="ARBA00022630"/>
    </source>
</evidence>
<reference evidence="9 10" key="1">
    <citation type="submission" date="2020-08" db="EMBL/GenBank/DDBJ databases">
        <title>Genomic Encyclopedia of Type Strains, Phase IV (KMG-V): Genome sequencing to study the core and pangenomes of soil and plant-associated prokaryotes.</title>
        <authorList>
            <person name="Whitman W."/>
        </authorList>
    </citation>
    <scope>NUCLEOTIDE SEQUENCE [LARGE SCALE GENOMIC DNA]</scope>
    <source>
        <strain evidence="7 10">SEMIA 444</strain>
        <strain evidence="6 9">SEMIA 448</strain>
        <strain evidence="8 11">SEMIA 452</strain>
    </source>
</reference>
<keyword evidence="10" id="KW-1185">Reference proteome</keyword>
<evidence type="ECO:0000313" key="10">
    <source>
        <dbReference type="Proteomes" id="UP000524535"/>
    </source>
</evidence>
<dbReference type="EMBL" id="JACIGY010000001">
    <property type="protein sequence ID" value="MBB4410003.1"/>
    <property type="molecule type" value="Genomic_DNA"/>
</dbReference>
<gene>
    <name evidence="7" type="ORF">GGE31_000474</name>
    <name evidence="6" type="ORF">GGE33_001310</name>
    <name evidence="8" type="ORF">GGE35_000472</name>
</gene>
<dbReference type="InterPro" id="IPR029039">
    <property type="entry name" value="Flavoprotein-like_sf"/>
</dbReference>
<evidence type="ECO:0000313" key="7">
    <source>
        <dbReference type="EMBL" id="MBB4410003.1"/>
    </source>
</evidence>
<dbReference type="Pfam" id="PF03358">
    <property type="entry name" value="FMN_red"/>
    <property type="match status" value="1"/>
</dbReference>
<dbReference type="RefSeq" id="WP_183821641.1">
    <property type="nucleotide sequence ID" value="NZ_JACIGW010000001.1"/>
</dbReference>
<dbReference type="SUPFAM" id="SSF52218">
    <property type="entry name" value="Flavoproteins"/>
    <property type="match status" value="1"/>
</dbReference>
<dbReference type="InterPro" id="IPR005025">
    <property type="entry name" value="FMN_Rdtase-like_dom"/>
</dbReference>
<organism evidence="6 9">
    <name type="scientific">Aliirhizobium cellulosilyticum</name>
    <dbReference type="NCBI Taxonomy" id="393664"/>
    <lineage>
        <taxon>Bacteria</taxon>
        <taxon>Pseudomonadati</taxon>
        <taxon>Pseudomonadota</taxon>
        <taxon>Alphaproteobacteria</taxon>
        <taxon>Hyphomicrobiales</taxon>
        <taxon>Rhizobiaceae</taxon>
        <taxon>Aliirhizobium</taxon>
    </lineage>
</organism>
<evidence type="ECO:0000256" key="1">
    <source>
        <dbReference type="ARBA" id="ARBA00005990"/>
    </source>
</evidence>
<evidence type="ECO:0000256" key="3">
    <source>
        <dbReference type="ARBA" id="ARBA00022643"/>
    </source>
</evidence>
<dbReference type="Proteomes" id="UP000520770">
    <property type="component" value="Unassembled WGS sequence"/>
</dbReference>
<evidence type="ECO:0000313" key="9">
    <source>
        <dbReference type="Proteomes" id="UP000520770"/>
    </source>
</evidence>
<evidence type="ECO:0000259" key="5">
    <source>
        <dbReference type="Pfam" id="PF03358"/>
    </source>
</evidence>
<comment type="caution">
    <text evidence="6">The sequence shown here is derived from an EMBL/GenBank/DDBJ whole genome shotgun (WGS) entry which is preliminary data.</text>
</comment>
<protein>
    <submittedName>
        <fullName evidence="6">FMN reductase</fullName>
        <ecNumber evidence="6">1.5.1.38</ecNumber>
    </submittedName>
</protein>
<evidence type="ECO:0000313" key="8">
    <source>
        <dbReference type="EMBL" id="MBB4444690.1"/>
    </source>
</evidence>
<keyword evidence="2" id="KW-0285">Flavoprotein</keyword>
<dbReference type="EC" id="1.5.1.38" evidence="6"/>
<dbReference type="PANTHER" id="PTHR43408:SF2">
    <property type="entry name" value="FMN REDUCTASE (NADPH)"/>
    <property type="match status" value="1"/>
</dbReference>
<dbReference type="InterPro" id="IPR019912">
    <property type="entry name" value="FMN_Rdtase_MsuE-like"/>
</dbReference>
<name>A0A7W6S5L8_9HYPH</name>
<dbReference type="PANTHER" id="PTHR43408">
    <property type="entry name" value="FMN REDUCTASE (NADPH)"/>
    <property type="match status" value="1"/>
</dbReference>